<dbReference type="Proteomes" id="UP000326994">
    <property type="component" value="Unassembled WGS sequence"/>
</dbReference>
<dbReference type="AlphaFoldDB" id="A0A5J4FX75"/>
<keyword evidence="2" id="KW-0186">Copper</keyword>
<keyword evidence="2" id="KW-0862">Zinc</keyword>
<gene>
    <name evidence="4" type="primary">sodC</name>
    <name evidence="4" type="ORF">ULMS_14260</name>
</gene>
<comment type="caution">
    <text evidence="4">The sequence shown here is derived from an EMBL/GenBank/DDBJ whole genome shotgun (WGS) entry which is preliminary data.</text>
</comment>
<feature type="domain" description="Superoxide dismutase copper/zinc binding" evidence="3">
    <location>
        <begin position="65"/>
        <end position="196"/>
    </location>
</feature>
<dbReference type="CDD" id="cd00305">
    <property type="entry name" value="Cu-Zn_Superoxide_Dismutase"/>
    <property type="match status" value="1"/>
</dbReference>
<keyword evidence="2" id="KW-0479">Metal-binding</keyword>
<dbReference type="RefSeq" id="WP_151893862.1">
    <property type="nucleotide sequence ID" value="NZ_BKCF01000002.1"/>
</dbReference>
<comment type="cofactor">
    <cofactor evidence="2">
        <name>Cu cation</name>
        <dbReference type="ChEBI" id="CHEBI:23378"/>
    </cofactor>
    <text evidence="2">Binds 1 copper ion per subunit.</text>
</comment>
<comment type="similarity">
    <text evidence="1 2">Belongs to the Cu-Zn superoxide dismutase family.</text>
</comment>
<dbReference type="PROSITE" id="PS00332">
    <property type="entry name" value="SOD_CU_ZN_2"/>
    <property type="match status" value="1"/>
</dbReference>
<evidence type="ECO:0000313" key="5">
    <source>
        <dbReference type="Proteomes" id="UP000326994"/>
    </source>
</evidence>
<dbReference type="PANTHER" id="PTHR10003">
    <property type="entry name" value="SUPEROXIDE DISMUTASE CU-ZN -RELATED"/>
    <property type="match status" value="1"/>
</dbReference>
<accession>A0A5J4FX75</accession>
<evidence type="ECO:0000256" key="2">
    <source>
        <dbReference type="RuleBase" id="RU000393"/>
    </source>
</evidence>
<dbReference type="InterPro" id="IPR001424">
    <property type="entry name" value="SOD_Cu_Zn_dom"/>
</dbReference>
<reference evidence="4 5" key="1">
    <citation type="submission" date="2019-08" db="EMBL/GenBank/DDBJ databases">
        <title>Ulvibacter marinistellae sp. nov., isolated from a starfish, Patiria pectinifera.</title>
        <authorList>
            <person name="Kawano K."/>
            <person name="Ushijima N."/>
            <person name="Kihara M."/>
            <person name="Itoh H."/>
        </authorList>
    </citation>
    <scope>NUCLEOTIDE SEQUENCE [LARGE SCALE GENOMIC DNA]</scope>
    <source>
        <strain evidence="4 5">KK4</strain>
    </source>
</reference>
<comment type="cofactor">
    <cofactor evidence="2">
        <name>Zn(2+)</name>
        <dbReference type="ChEBI" id="CHEBI:29105"/>
    </cofactor>
    <text evidence="2">Binds 1 zinc ion per subunit.</text>
</comment>
<dbReference type="InterPro" id="IPR036423">
    <property type="entry name" value="SOD-like_Cu/Zn_dom_sf"/>
</dbReference>
<dbReference type="PROSITE" id="PS51257">
    <property type="entry name" value="PROKAR_LIPOPROTEIN"/>
    <property type="match status" value="1"/>
</dbReference>
<name>A0A5J4FX75_9FLAO</name>
<dbReference type="GO" id="GO:0005507">
    <property type="term" value="F:copper ion binding"/>
    <property type="evidence" value="ECO:0007669"/>
    <property type="project" value="InterPro"/>
</dbReference>
<dbReference type="GO" id="GO:0004784">
    <property type="term" value="F:superoxide dismutase activity"/>
    <property type="evidence" value="ECO:0007669"/>
    <property type="project" value="UniProtKB-EC"/>
</dbReference>
<proteinExistence type="inferred from homology"/>
<comment type="function">
    <text evidence="2">Destroys radicals which are normally produced within the cells and which are toxic to biological systems.</text>
</comment>
<dbReference type="InterPro" id="IPR018152">
    <property type="entry name" value="SOD_Cu/Zn_BS"/>
</dbReference>
<dbReference type="InterPro" id="IPR024134">
    <property type="entry name" value="SOD_Cu/Zn_/chaperone"/>
</dbReference>
<keyword evidence="5" id="KW-1185">Reference proteome</keyword>
<keyword evidence="2" id="KW-0560">Oxidoreductase</keyword>
<evidence type="ECO:0000313" key="4">
    <source>
        <dbReference type="EMBL" id="GEQ85918.1"/>
    </source>
</evidence>
<dbReference type="Pfam" id="PF00080">
    <property type="entry name" value="Sod_Cu"/>
    <property type="match status" value="1"/>
</dbReference>
<dbReference type="OrthoDB" id="9792957at2"/>
<dbReference type="EMBL" id="BKCF01000002">
    <property type="protein sequence ID" value="GEQ85918.1"/>
    <property type="molecule type" value="Genomic_DNA"/>
</dbReference>
<dbReference type="SUPFAM" id="SSF49329">
    <property type="entry name" value="Cu,Zn superoxide dismutase-like"/>
    <property type="match status" value="1"/>
</dbReference>
<dbReference type="EC" id="1.15.1.1" evidence="2"/>
<evidence type="ECO:0000259" key="3">
    <source>
        <dbReference type="Pfam" id="PF00080"/>
    </source>
</evidence>
<comment type="catalytic activity">
    <reaction evidence="2">
        <text>2 superoxide + 2 H(+) = H2O2 + O2</text>
        <dbReference type="Rhea" id="RHEA:20696"/>
        <dbReference type="ChEBI" id="CHEBI:15378"/>
        <dbReference type="ChEBI" id="CHEBI:15379"/>
        <dbReference type="ChEBI" id="CHEBI:16240"/>
        <dbReference type="ChEBI" id="CHEBI:18421"/>
        <dbReference type="EC" id="1.15.1.1"/>
    </reaction>
</comment>
<sequence>MKKLALATLSILAITFTSCKNEAKKTETETESTVTEMKNENEKTLSETSKSVAFMLESKSGGNATGKVNFKQDGDMVMFEASLSGLKPGMHAIHIHENADCSSEDGKSAGGHWNPTMKNHGKWGDEAGYHKGDIGNFKVEDDGTGSISMQTNEWCIGCGDNTKDILGKSIIVHQGIDDFKSQPSGDAGARMSCGGIIQ</sequence>
<protein>
    <recommendedName>
        <fullName evidence="2">Superoxide dismutase [Cu-Zn]</fullName>
        <ecNumber evidence="2">1.15.1.1</ecNumber>
    </recommendedName>
</protein>
<evidence type="ECO:0000256" key="1">
    <source>
        <dbReference type="ARBA" id="ARBA00010457"/>
    </source>
</evidence>
<organism evidence="4 5">
    <name type="scientific">Patiriisocius marinistellae</name>
    <dbReference type="NCBI Taxonomy" id="2494560"/>
    <lineage>
        <taxon>Bacteria</taxon>
        <taxon>Pseudomonadati</taxon>
        <taxon>Bacteroidota</taxon>
        <taxon>Flavobacteriia</taxon>
        <taxon>Flavobacteriales</taxon>
        <taxon>Flavobacteriaceae</taxon>
        <taxon>Patiriisocius</taxon>
    </lineage>
</organism>
<dbReference type="Gene3D" id="2.60.40.200">
    <property type="entry name" value="Superoxide dismutase, copper/zinc binding domain"/>
    <property type="match status" value="1"/>
</dbReference>